<dbReference type="RefSeq" id="WP_005673166.1">
    <property type="nucleotide sequence ID" value="NZ_CP146288.1"/>
</dbReference>
<dbReference type="PANTHER" id="PTHR43003">
    <property type="entry name" value="DNA-3-METHYLADENINE GLYCOSYLASE"/>
    <property type="match status" value="1"/>
</dbReference>
<comment type="catalytic activity">
    <reaction evidence="1">
        <text>Hydrolysis of alkylated DNA, releasing 3-methyladenine, 3-methylguanine, 7-methylguanine and 7-methyladenine.</text>
        <dbReference type="EC" id="3.2.2.21"/>
    </reaction>
</comment>
<keyword evidence="5" id="KW-0234">DNA repair</keyword>
<dbReference type="Gene3D" id="1.10.1670.40">
    <property type="match status" value="1"/>
</dbReference>
<dbReference type="InterPro" id="IPR051912">
    <property type="entry name" value="Alkylbase_DNA_Glycosylase/TA"/>
</dbReference>
<gene>
    <name evidence="7" type="ORF">HMPREF0551_0967</name>
</gene>
<dbReference type="SUPFAM" id="SSF48150">
    <property type="entry name" value="DNA-glycosylase"/>
    <property type="match status" value="1"/>
</dbReference>
<dbReference type="AlphaFoldDB" id="E7RVZ6"/>
<dbReference type="FunFam" id="1.10.340.30:FF:000004">
    <property type="entry name" value="DNA-3-methyladenine glycosylase II"/>
    <property type="match status" value="1"/>
</dbReference>
<dbReference type="GO" id="GO:0008725">
    <property type="term" value="F:DNA-3-methyladenine glycosylase activity"/>
    <property type="evidence" value="ECO:0007669"/>
    <property type="project" value="TreeGrafter"/>
</dbReference>
<evidence type="ECO:0000313" key="8">
    <source>
        <dbReference type="Proteomes" id="UP000011021"/>
    </source>
</evidence>
<comment type="similarity">
    <text evidence="2">Belongs to the alkylbase DNA glycosidase AlkA family.</text>
</comment>
<evidence type="ECO:0000256" key="3">
    <source>
        <dbReference type="ARBA" id="ARBA00012000"/>
    </source>
</evidence>
<name>E7RVZ6_9BURK</name>
<dbReference type="InterPro" id="IPR011257">
    <property type="entry name" value="DNA_glycosylase"/>
</dbReference>
<protein>
    <recommendedName>
        <fullName evidence="3">DNA-3-methyladenine glycosylase II</fullName>
        <ecNumber evidence="3">3.2.2.21</ecNumber>
    </recommendedName>
</protein>
<evidence type="ECO:0000256" key="2">
    <source>
        <dbReference type="ARBA" id="ARBA00010817"/>
    </source>
</evidence>
<organism evidence="7 8">
    <name type="scientific">Lautropia mirabilis ATCC 51599</name>
    <dbReference type="NCBI Taxonomy" id="887898"/>
    <lineage>
        <taxon>Bacteria</taxon>
        <taxon>Pseudomonadati</taxon>
        <taxon>Pseudomonadota</taxon>
        <taxon>Betaproteobacteria</taxon>
        <taxon>Burkholderiales</taxon>
        <taxon>Burkholderiaceae</taxon>
        <taxon>Lautropia</taxon>
    </lineage>
</organism>
<proteinExistence type="inferred from homology"/>
<dbReference type="GO" id="GO:0006307">
    <property type="term" value="P:DNA alkylation repair"/>
    <property type="evidence" value="ECO:0007669"/>
    <property type="project" value="TreeGrafter"/>
</dbReference>
<evidence type="ECO:0000256" key="4">
    <source>
        <dbReference type="ARBA" id="ARBA00022763"/>
    </source>
</evidence>
<dbReference type="EMBL" id="AEQP01000003">
    <property type="protein sequence ID" value="EFV95479.1"/>
    <property type="molecule type" value="Genomic_DNA"/>
</dbReference>
<dbReference type="PANTHER" id="PTHR43003:SF5">
    <property type="entry name" value="DNA-3-METHYLADENINE GLYCOSYLASE"/>
    <property type="match status" value="1"/>
</dbReference>
<evidence type="ECO:0000313" key="7">
    <source>
        <dbReference type="EMBL" id="EFV95479.1"/>
    </source>
</evidence>
<dbReference type="Proteomes" id="UP000011021">
    <property type="component" value="Unassembled WGS sequence"/>
</dbReference>
<sequence length="222" mass="25038">MDEHADNPPCFRYGQTELDHLRTRDPRLAVAIDRIGLIRREVQPDLFHALVHSIIGQQISTKAQTTIWGKMQTRFPGVSPEVMASCELDELQGVGITFRKAGYIQDIARSIVEGRTDLHALAQLDDEALCHALSQFRGIGVWTAEMLMLFSLQRPDIVSYGDLAILRGMRMLYRHRSITPQLFARYRRRYSPYGSTASLYLWAIAGGALPELTDPGRPGKSK</sequence>
<feature type="domain" description="HhH-GPD" evidence="6">
    <location>
        <begin position="55"/>
        <end position="206"/>
    </location>
</feature>
<dbReference type="STRING" id="887898.HMPREF0551_0967"/>
<evidence type="ECO:0000256" key="5">
    <source>
        <dbReference type="ARBA" id="ARBA00023204"/>
    </source>
</evidence>
<dbReference type="GO" id="GO:0032131">
    <property type="term" value="F:alkylated DNA binding"/>
    <property type="evidence" value="ECO:0007669"/>
    <property type="project" value="TreeGrafter"/>
</dbReference>
<accession>E7RVZ6</accession>
<dbReference type="GO" id="GO:0005737">
    <property type="term" value="C:cytoplasm"/>
    <property type="evidence" value="ECO:0007669"/>
    <property type="project" value="TreeGrafter"/>
</dbReference>
<evidence type="ECO:0000256" key="1">
    <source>
        <dbReference type="ARBA" id="ARBA00000086"/>
    </source>
</evidence>
<dbReference type="HOGENOM" id="CLU_000445_72_5_4"/>
<dbReference type="SMART" id="SM00478">
    <property type="entry name" value="ENDO3c"/>
    <property type="match status" value="1"/>
</dbReference>
<dbReference type="CDD" id="cd00056">
    <property type="entry name" value="ENDO3c"/>
    <property type="match status" value="1"/>
</dbReference>
<dbReference type="GO" id="GO:0006285">
    <property type="term" value="P:base-excision repair, AP site formation"/>
    <property type="evidence" value="ECO:0007669"/>
    <property type="project" value="TreeGrafter"/>
</dbReference>
<dbReference type="EC" id="3.2.2.21" evidence="3"/>
<evidence type="ECO:0000259" key="6">
    <source>
        <dbReference type="SMART" id="SM00478"/>
    </source>
</evidence>
<reference evidence="7 8" key="1">
    <citation type="submission" date="2010-12" db="EMBL/GenBank/DDBJ databases">
        <authorList>
            <person name="Muzny D."/>
            <person name="Qin X."/>
            <person name="Deng J."/>
            <person name="Jiang H."/>
            <person name="Liu Y."/>
            <person name="Qu J."/>
            <person name="Song X.-Z."/>
            <person name="Zhang L."/>
            <person name="Thornton R."/>
            <person name="Coyle M."/>
            <person name="Francisco L."/>
            <person name="Jackson L."/>
            <person name="Javaid M."/>
            <person name="Korchina V."/>
            <person name="Kovar C."/>
            <person name="Mata R."/>
            <person name="Mathew T."/>
            <person name="Ngo R."/>
            <person name="Nguyen L."/>
            <person name="Nguyen N."/>
            <person name="Okwuonu G."/>
            <person name="Ongeri F."/>
            <person name="Pham C."/>
            <person name="Simmons D."/>
            <person name="Wilczek-Boney K."/>
            <person name="Hale W."/>
            <person name="Jakkamsetti A."/>
            <person name="Pham P."/>
            <person name="Ruth R."/>
            <person name="San Lucas F."/>
            <person name="Warren J."/>
            <person name="Zhang J."/>
            <person name="Zhao Z."/>
            <person name="Zhou C."/>
            <person name="Zhu D."/>
            <person name="Lee S."/>
            <person name="Bess C."/>
            <person name="Blankenburg K."/>
            <person name="Forbes L."/>
            <person name="Fu Q."/>
            <person name="Gubbala S."/>
            <person name="Hirani K."/>
            <person name="Jayaseelan J.C."/>
            <person name="Lara F."/>
            <person name="Munidasa M."/>
            <person name="Palculict T."/>
            <person name="Patil S."/>
            <person name="Pu L.-L."/>
            <person name="Saada N."/>
            <person name="Tang L."/>
            <person name="Weissenberger G."/>
            <person name="Zhu Y."/>
            <person name="Hemphill L."/>
            <person name="Shang Y."/>
            <person name="Youmans B."/>
            <person name="Ayvaz T."/>
            <person name="Ross M."/>
            <person name="Santibanez J."/>
            <person name="Aqrawi P."/>
            <person name="Gross S."/>
            <person name="Joshi V."/>
            <person name="Fowler G."/>
            <person name="Nazareth L."/>
            <person name="Reid J."/>
            <person name="Worley K."/>
            <person name="Petrosino J."/>
            <person name="Highlander S."/>
            <person name="Gibbs R."/>
        </authorList>
    </citation>
    <scope>NUCLEOTIDE SEQUENCE [LARGE SCALE GENOMIC DNA]</scope>
    <source>
        <strain evidence="7 8">ATCC 51599</strain>
    </source>
</reference>
<dbReference type="Gene3D" id="1.10.340.30">
    <property type="entry name" value="Hypothetical protein, domain 2"/>
    <property type="match status" value="1"/>
</dbReference>
<keyword evidence="8" id="KW-1185">Reference proteome</keyword>
<dbReference type="GO" id="GO:0032993">
    <property type="term" value="C:protein-DNA complex"/>
    <property type="evidence" value="ECO:0007669"/>
    <property type="project" value="TreeGrafter"/>
</dbReference>
<dbReference type="Pfam" id="PF00730">
    <property type="entry name" value="HhH-GPD"/>
    <property type="match status" value="1"/>
</dbReference>
<comment type="caution">
    <text evidence="7">The sequence shown here is derived from an EMBL/GenBank/DDBJ whole genome shotgun (WGS) entry which is preliminary data.</text>
</comment>
<keyword evidence="4" id="KW-0227">DNA damage</keyword>
<dbReference type="GO" id="GO:0043916">
    <property type="term" value="F:DNA-7-methylguanine glycosylase activity"/>
    <property type="evidence" value="ECO:0007669"/>
    <property type="project" value="TreeGrafter"/>
</dbReference>
<dbReference type="InterPro" id="IPR003265">
    <property type="entry name" value="HhH-GPD_domain"/>
</dbReference>
<dbReference type="eggNOG" id="COG0122">
    <property type="taxonomic scope" value="Bacteria"/>
</dbReference>